<dbReference type="InterPro" id="IPR006680">
    <property type="entry name" value="Amidohydro-rel"/>
</dbReference>
<dbReference type="InterPro" id="IPR032466">
    <property type="entry name" value="Metal_Hydrolase"/>
</dbReference>
<dbReference type="InterPro" id="IPR011059">
    <property type="entry name" value="Metal-dep_hydrolase_composite"/>
</dbReference>
<feature type="domain" description="Amidohydrolase-related" evidence="2">
    <location>
        <begin position="62"/>
        <end position="403"/>
    </location>
</feature>
<evidence type="ECO:0000313" key="4">
    <source>
        <dbReference type="EMBL" id="CAB4922024.1"/>
    </source>
</evidence>
<gene>
    <name evidence="3" type="ORF">UFOPK1392_00310</name>
    <name evidence="4" type="ORF">UFOPK3733_00129</name>
</gene>
<sequence>MTSNAPVTTAITNATIVTSDAADRVIPRGTIVLADDTIIEVLPAGVAPGSPIDTTVNARGAILLPGLVNAHTHLAMTLFRGYADDLDLQAFLDRLIPKETEVLSEAHVRTGARLAFAESFRSGCTTTLDMYWWPQASLDEAKNAGFGLESGPIFIGFDGPDRTPWDVRLERARATAPHRWLFAHGTYTMEPSQLAEVGTLAAELGARFHIHAAETAREVDDVRSRFGRSPVELLDYHGILRPGTVLAHAVVLDEDEISRIAESGTAVAHCPASNMKLASGFCRVPELHAAGAVVGIGTDGPSSSNDLDMFAAMRTAALIHKGNRLDPLVLSATTVLRMATIDGARALGLDDRIGSIEVGKRADLVLLDPDSPSLNPVYDPISAIVYAASRADVTDVWASGRKVVANRACTTIDLERTLAEARLEAELIGR</sequence>
<dbReference type="GO" id="GO:0016810">
    <property type="term" value="F:hydrolase activity, acting on carbon-nitrogen (but not peptide) bonds"/>
    <property type="evidence" value="ECO:0007669"/>
    <property type="project" value="InterPro"/>
</dbReference>
<evidence type="ECO:0000259" key="2">
    <source>
        <dbReference type="Pfam" id="PF01979"/>
    </source>
</evidence>
<dbReference type="InterPro" id="IPR050287">
    <property type="entry name" value="MTA/SAH_deaminase"/>
</dbReference>
<dbReference type="EMBL" id="CAEMXZ010000008">
    <property type="protein sequence ID" value="CAB4322575.1"/>
    <property type="molecule type" value="Genomic_DNA"/>
</dbReference>
<dbReference type="SUPFAM" id="SSF51338">
    <property type="entry name" value="Composite domain of metallo-dependent hydrolases"/>
    <property type="match status" value="1"/>
</dbReference>
<dbReference type="PANTHER" id="PTHR43794">
    <property type="entry name" value="AMINOHYDROLASE SSNA-RELATED"/>
    <property type="match status" value="1"/>
</dbReference>
<accession>A0A6J5YAX0</accession>
<evidence type="ECO:0000313" key="3">
    <source>
        <dbReference type="EMBL" id="CAB4322575.1"/>
    </source>
</evidence>
<evidence type="ECO:0000256" key="1">
    <source>
        <dbReference type="ARBA" id="ARBA00022801"/>
    </source>
</evidence>
<dbReference type="CDD" id="cd01298">
    <property type="entry name" value="ATZ_TRZ_like"/>
    <property type="match status" value="1"/>
</dbReference>
<name>A0A6J5YAX0_9ZZZZ</name>
<dbReference type="Gene3D" id="3.20.20.140">
    <property type="entry name" value="Metal-dependent hydrolases"/>
    <property type="match status" value="1"/>
</dbReference>
<organism evidence="3">
    <name type="scientific">freshwater metagenome</name>
    <dbReference type="NCBI Taxonomy" id="449393"/>
    <lineage>
        <taxon>unclassified sequences</taxon>
        <taxon>metagenomes</taxon>
        <taxon>ecological metagenomes</taxon>
    </lineage>
</organism>
<reference evidence="3" key="1">
    <citation type="submission" date="2020-05" db="EMBL/GenBank/DDBJ databases">
        <authorList>
            <person name="Chiriac C."/>
            <person name="Salcher M."/>
            <person name="Ghai R."/>
            <person name="Kavagutti S V."/>
        </authorList>
    </citation>
    <scope>NUCLEOTIDE SEQUENCE</scope>
</reference>
<protein>
    <submittedName>
        <fullName evidence="3">Unannotated protein</fullName>
    </submittedName>
</protein>
<dbReference type="SUPFAM" id="SSF51556">
    <property type="entry name" value="Metallo-dependent hydrolases"/>
    <property type="match status" value="1"/>
</dbReference>
<dbReference type="Gene3D" id="2.30.40.10">
    <property type="entry name" value="Urease, subunit C, domain 1"/>
    <property type="match status" value="1"/>
</dbReference>
<proteinExistence type="predicted"/>
<dbReference type="PANTHER" id="PTHR43794:SF11">
    <property type="entry name" value="AMIDOHYDROLASE-RELATED DOMAIN-CONTAINING PROTEIN"/>
    <property type="match status" value="1"/>
</dbReference>
<dbReference type="Pfam" id="PF01979">
    <property type="entry name" value="Amidohydro_1"/>
    <property type="match status" value="1"/>
</dbReference>
<keyword evidence="1" id="KW-0378">Hydrolase</keyword>
<dbReference type="AlphaFoldDB" id="A0A6J5YAX0"/>
<dbReference type="EMBL" id="CAFBNC010000003">
    <property type="protein sequence ID" value="CAB4922024.1"/>
    <property type="molecule type" value="Genomic_DNA"/>
</dbReference>